<evidence type="ECO:0000256" key="1">
    <source>
        <dbReference type="SAM" id="SignalP"/>
    </source>
</evidence>
<protein>
    <recommendedName>
        <fullName evidence="4">DUF4136 domain-containing protein</fullName>
    </recommendedName>
</protein>
<keyword evidence="3" id="KW-1185">Reference proteome</keyword>
<evidence type="ECO:0008006" key="4">
    <source>
        <dbReference type="Google" id="ProtNLM"/>
    </source>
</evidence>
<comment type="caution">
    <text evidence="2">The sequence shown here is derived from an EMBL/GenBank/DDBJ whole genome shotgun (WGS) entry which is preliminary data.</text>
</comment>
<evidence type="ECO:0000313" key="3">
    <source>
        <dbReference type="Proteomes" id="UP000466586"/>
    </source>
</evidence>
<reference evidence="2 3" key="1">
    <citation type="submission" date="2019-11" db="EMBL/GenBank/DDBJ databases">
        <title>Pedobacter sp. HMF7647 Genome sequencing and assembly.</title>
        <authorList>
            <person name="Kang H."/>
            <person name="Kim H."/>
            <person name="Joh K."/>
        </authorList>
    </citation>
    <scope>NUCLEOTIDE SEQUENCE [LARGE SCALE GENOMIC DNA]</scope>
    <source>
        <strain evidence="2 3">HMF7647</strain>
    </source>
</reference>
<evidence type="ECO:0000313" key="2">
    <source>
        <dbReference type="EMBL" id="MXV51156.1"/>
    </source>
</evidence>
<organism evidence="2 3">
    <name type="scientific">Hufsiella arboris</name>
    <dbReference type="NCBI Taxonomy" id="2695275"/>
    <lineage>
        <taxon>Bacteria</taxon>
        <taxon>Pseudomonadati</taxon>
        <taxon>Bacteroidota</taxon>
        <taxon>Sphingobacteriia</taxon>
        <taxon>Sphingobacteriales</taxon>
        <taxon>Sphingobacteriaceae</taxon>
        <taxon>Hufsiella</taxon>
    </lineage>
</organism>
<sequence>MKNLTKITGMMLIISLVMSACSSTTSVTGSYKDPSFTAATEFKKIFVAGLTSNVPARQKIETSMAEAITSRGFAAVKSLDVFTPDFQSSSGSKSDLVLQKIRETGSDGILTVALVNKETESRYVPGSAYPVGAYPYYGTFGGYWGNFYGAGMYDPGYYTTDKTYYVETNLYDAKTEKIVWSAQSQTMNPSNIDDFLAGYKKALAKQLAKDGLITASSK</sequence>
<accession>A0A7K1Y987</accession>
<dbReference type="Gene3D" id="3.30.160.670">
    <property type="match status" value="1"/>
</dbReference>
<dbReference type="PROSITE" id="PS51257">
    <property type="entry name" value="PROKAR_LIPOPROTEIN"/>
    <property type="match status" value="1"/>
</dbReference>
<dbReference type="Proteomes" id="UP000466586">
    <property type="component" value="Unassembled WGS sequence"/>
</dbReference>
<dbReference type="AlphaFoldDB" id="A0A7K1Y987"/>
<proteinExistence type="predicted"/>
<name>A0A7K1Y987_9SPHI</name>
<feature type="signal peptide" evidence="1">
    <location>
        <begin position="1"/>
        <end position="22"/>
    </location>
</feature>
<feature type="chain" id="PRO_5029866851" description="DUF4136 domain-containing protein" evidence="1">
    <location>
        <begin position="23"/>
        <end position="218"/>
    </location>
</feature>
<gene>
    <name evidence="2" type="ORF">GS399_09260</name>
</gene>
<keyword evidence="1" id="KW-0732">Signal</keyword>
<dbReference type="EMBL" id="WVHT01000003">
    <property type="protein sequence ID" value="MXV51156.1"/>
    <property type="molecule type" value="Genomic_DNA"/>
</dbReference>
<dbReference type="RefSeq" id="WP_160844321.1">
    <property type="nucleotide sequence ID" value="NZ_WVHT01000003.1"/>
</dbReference>